<dbReference type="Proteomes" id="UP000245383">
    <property type="component" value="Unassembled WGS sequence"/>
</dbReference>
<dbReference type="OrthoDB" id="2400069at2759"/>
<keyword evidence="2" id="KW-1185">Reference proteome</keyword>
<dbReference type="AlphaFoldDB" id="A0A2T9YTU2"/>
<sequence>MGKKIHKETYQLQGTINNAICLKTTSSIRKINSDILVKYIIISVCKETGRYYFRKIAENSKRHMGILHPNKHPVRVGNIHIIDEARTDVLDHSLQLVIVAPKEKRGESPIERIVEIKRQSNVNLCPVYTYAVYKGKVVREFCTIPHAKDRNLAINHFFRNSRDQNKQLSVDSIFRIIKSIAIVGINNKKDRISKARVIETRLAATTGILSDEIINQANCSSYYMFDTYYRLINNSSSYIKFHPTQSLYYLPLQKMITIQYNCT</sequence>
<proteinExistence type="predicted"/>
<evidence type="ECO:0000313" key="1">
    <source>
        <dbReference type="EMBL" id="PVU95694.1"/>
    </source>
</evidence>
<accession>A0A2T9YTU2</accession>
<name>A0A2T9YTU2_9FUNG</name>
<evidence type="ECO:0000313" key="2">
    <source>
        <dbReference type="Proteomes" id="UP000245383"/>
    </source>
</evidence>
<dbReference type="EMBL" id="MBFR01000049">
    <property type="protein sequence ID" value="PVU95694.1"/>
    <property type="molecule type" value="Genomic_DNA"/>
</dbReference>
<organism evidence="1 2">
    <name type="scientific">Smittium simulii</name>
    <dbReference type="NCBI Taxonomy" id="133385"/>
    <lineage>
        <taxon>Eukaryota</taxon>
        <taxon>Fungi</taxon>
        <taxon>Fungi incertae sedis</taxon>
        <taxon>Zoopagomycota</taxon>
        <taxon>Kickxellomycotina</taxon>
        <taxon>Harpellomycetes</taxon>
        <taxon>Harpellales</taxon>
        <taxon>Legeriomycetaceae</taxon>
        <taxon>Smittium</taxon>
    </lineage>
</organism>
<gene>
    <name evidence="1" type="ORF">BB561_001662</name>
</gene>
<reference evidence="1 2" key="1">
    <citation type="journal article" date="2018" name="MBio">
        <title>Comparative Genomics Reveals the Core Gene Toolbox for the Fungus-Insect Symbiosis.</title>
        <authorList>
            <person name="Wang Y."/>
            <person name="Stata M."/>
            <person name="Wang W."/>
            <person name="Stajich J.E."/>
            <person name="White M.M."/>
            <person name="Moncalvo J.M."/>
        </authorList>
    </citation>
    <scope>NUCLEOTIDE SEQUENCE [LARGE SCALE GENOMIC DNA]</scope>
    <source>
        <strain evidence="1 2">SWE-8-4</strain>
    </source>
</reference>
<comment type="caution">
    <text evidence="1">The sequence shown here is derived from an EMBL/GenBank/DDBJ whole genome shotgun (WGS) entry which is preliminary data.</text>
</comment>
<protein>
    <submittedName>
        <fullName evidence="1">Uncharacterized protein</fullName>
    </submittedName>
</protein>